<keyword evidence="7" id="KW-1185">Reference proteome</keyword>
<evidence type="ECO:0000256" key="3">
    <source>
        <dbReference type="ARBA" id="ARBA00022729"/>
    </source>
</evidence>
<dbReference type="InterPro" id="IPR006311">
    <property type="entry name" value="TAT_signal"/>
</dbReference>
<evidence type="ECO:0000259" key="5">
    <source>
        <dbReference type="Pfam" id="PF09084"/>
    </source>
</evidence>
<sequence length="340" mass="35704">MNLTRRTALGVLAATSALTALPLAARAQNTAINVGVLRLTSHAPTFIAAARGYFKDEGLDVTLSFFESAAALSVGVAGGDVAYGMTAITGSLFNLAQKGAVKVIAGALSEDPNVPGAMILASNAAFDAGLTEPAKLGGHTFGITTAGSSFDYMLSQILAAENIPMTEVTLKPLQKLPAVVGALSSGQIDAWVIQPSVGLKLLADNAAKKIGDYNKYDPDYQVTAVFTSTDVATNKRDQTEAYLRALAKGADDYNAAFIDKTATPEQVAELVEIVRVQVSPDVPLDKFTPSMTEGSQRISKGLNLSVKSLERQLKFLQDNGLVDKAITVDMLVDPSYVTTT</sequence>
<protein>
    <submittedName>
        <fullName evidence="6">ABC transporter substrate-binding protein</fullName>
    </submittedName>
</protein>
<organism evidence="6 7">
    <name type="scientific">Paracoccus pacificus</name>
    <dbReference type="NCBI Taxonomy" id="1463598"/>
    <lineage>
        <taxon>Bacteria</taxon>
        <taxon>Pseudomonadati</taxon>
        <taxon>Pseudomonadota</taxon>
        <taxon>Alphaproteobacteria</taxon>
        <taxon>Rhodobacterales</taxon>
        <taxon>Paracoccaceae</taxon>
        <taxon>Paracoccus</taxon>
    </lineage>
</organism>
<keyword evidence="3 4" id="KW-0732">Signal</keyword>
<dbReference type="SUPFAM" id="SSF53850">
    <property type="entry name" value="Periplasmic binding protein-like II"/>
    <property type="match status" value="1"/>
</dbReference>
<dbReference type="PANTHER" id="PTHR30024:SF47">
    <property type="entry name" value="TAURINE-BINDING PERIPLASMIC PROTEIN"/>
    <property type="match status" value="1"/>
</dbReference>
<gene>
    <name evidence="6" type="ORF">ACFSCT_02330</name>
</gene>
<evidence type="ECO:0000256" key="4">
    <source>
        <dbReference type="SAM" id="SignalP"/>
    </source>
</evidence>
<comment type="similarity">
    <text evidence="2">Belongs to the bacterial solute-binding protein SsuA/TauA family.</text>
</comment>
<evidence type="ECO:0000313" key="7">
    <source>
        <dbReference type="Proteomes" id="UP001597213"/>
    </source>
</evidence>
<dbReference type="InterPro" id="IPR015168">
    <property type="entry name" value="SsuA/THI5"/>
</dbReference>
<dbReference type="PROSITE" id="PS51318">
    <property type="entry name" value="TAT"/>
    <property type="match status" value="1"/>
</dbReference>
<dbReference type="Proteomes" id="UP001597213">
    <property type="component" value="Unassembled WGS sequence"/>
</dbReference>
<reference evidence="7" key="1">
    <citation type="journal article" date="2019" name="Int. J. Syst. Evol. Microbiol.">
        <title>The Global Catalogue of Microorganisms (GCM) 10K type strain sequencing project: providing services to taxonomists for standard genome sequencing and annotation.</title>
        <authorList>
            <consortium name="The Broad Institute Genomics Platform"/>
            <consortium name="The Broad Institute Genome Sequencing Center for Infectious Disease"/>
            <person name="Wu L."/>
            <person name="Ma J."/>
        </authorList>
    </citation>
    <scope>NUCLEOTIDE SEQUENCE [LARGE SCALE GENOMIC DNA]</scope>
    <source>
        <strain evidence="7">CCUG 56029</strain>
    </source>
</reference>
<feature type="signal peptide" evidence="4">
    <location>
        <begin position="1"/>
        <end position="27"/>
    </location>
</feature>
<evidence type="ECO:0000313" key="6">
    <source>
        <dbReference type="EMBL" id="MFD1880551.1"/>
    </source>
</evidence>
<feature type="domain" description="SsuA/THI5-like" evidence="5">
    <location>
        <begin position="40"/>
        <end position="252"/>
    </location>
</feature>
<dbReference type="Gene3D" id="3.40.190.10">
    <property type="entry name" value="Periplasmic binding protein-like II"/>
    <property type="match status" value="2"/>
</dbReference>
<evidence type="ECO:0000256" key="1">
    <source>
        <dbReference type="ARBA" id="ARBA00004418"/>
    </source>
</evidence>
<evidence type="ECO:0000256" key="2">
    <source>
        <dbReference type="ARBA" id="ARBA00010742"/>
    </source>
</evidence>
<comment type="caution">
    <text evidence="6">The sequence shown here is derived from an EMBL/GenBank/DDBJ whole genome shotgun (WGS) entry which is preliminary data.</text>
</comment>
<feature type="chain" id="PRO_5045615530" evidence="4">
    <location>
        <begin position="28"/>
        <end position="340"/>
    </location>
</feature>
<dbReference type="EMBL" id="JBHUEN010000006">
    <property type="protein sequence ID" value="MFD1880551.1"/>
    <property type="molecule type" value="Genomic_DNA"/>
</dbReference>
<comment type="subcellular location">
    <subcellularLocation>
        <location evidence="1">Periplasm</location>
    </subcellularLocation>
</comment>
<accession>A0ABW4R2W3</accession>
<dbReference type="PANTHER" id="PTHR30024">
    <property type="entry name" value="ALIPHATIC SULFONATES-BINDING PROTEIN-RELATED"/>
    <property type="match status" value="1"/>
</dbReference>
<proteinExistence type="inferred from homology"/>
<dbReference type="Pfam" id="PF09084">
    <property type="entry name" value="NMT1"/>
    <property type="match status" value="1"/>
</dbReference>
<dbReference type="RefSeq" id="WP_379139819.1">
    <property type="nucleotide sequence ID" value="NZ_JBHUEN010000006.1"/>
</dbReference>
<name>A0ABW4R2W3_9RHOB</name>